<keyword evidence="3" id="KW-0106">Calcium</keyword>
<dbReference type="InterPro" id="IPR031315">
    <property type="entry name" value="LNS2/PITP"/>
</dbReference>
<dbReference type="Proteomes" id="UP001235939">
    <property type="component" value="Chromosome 15"/>
</dbReference>
<gene>
    <name evidence="6" type="ORF">LAZ67_15002099</name>
</gene>
<accession>A0ABY6L9D0</accession>
<protein>
    <submittedName>
        <fullName evidence="6">PITPNM2</fullName>
    </submittedName>
</protein>
<organism evidence="6 7">
    <name type="scientific">Cordylochernes scorpioides</name>
    <dbReference type="NCBI Taxonomy" id="51811"/>
    <lineage>
        <taxon>Eukaryota</taxon>
        <taxon>Metazoa</taxon>
        <taxon>Ecdysozoa</taxon>
        <taxon>Arthropoda</taxon>
        <taxon>Chelicerata</taxon>
        <taxon>Arachnida</taxon>
        <taxon>Pseudoscorpiones</taxon>
        <taxon>Cheliferoidea</taxon>
        <taxon>Chernetidae</taxon>
        <taxon>Cordylochernes</taxon>
    </lineage>
</organism>
<dbReference type="SMART" id="SM01127">
    <property type="entry name" value="DDHD"/>
    <property type="match status" value="1"/>
</dbReference>
<dbReference type="Pfam" id="PF24694">
    <property type="entry name" value="LNS2_PITM1-3"/>
    <property type="match status" value="1"/>
</dbReference>
<dbReference type="Pfam" id="PF02862">
    <property type="entry name" value="DDHD"/>
    <property type="match status" value="1"/>
</dbReference>
<keyword evidence="2" id="KW-0597">Phosphoprotein</keyword>
<feature type="domain" description="DDHD" evidence="5">
    <location>
        <begin position="172"/>
        <end position="464"/>
    </location>
</feature>
<evidence type="ECO:0000256" key="2">
    <source>
        <dbReference type="ARBA" id="ARBA00022553"/>
    </source>
</evidence>
<evidence type="ECO:0000313" key="6">
    <source>
        <dbReference type="EMBL" id="UYV77742.1"/>
    </source>
</evidence>
<evidence type="ECO:0000256" key="4">
    <source>
        <dbReference type="SAM" id="MobiDB-lite"/>
    </source>
</evidence>
<dbReference type="SMART" id="SM00775">
    <property type="entry name" value="LNS2"/>
    <property type="match status" value="1"/>
</dbReference>
<dbReference type="PANTHER" id="PTHR10658">
    <property type="entry name" value="PHOSPHATIDYLINOSITOL TRANSFER PROTEIN"/>
    <property type="match status" value="1"/>
</dbReference>
<evidence type="ECO:0000256" key="3">
    <source>
        <dbReference type="ARBA" id="ARBA00022837"/>
    </source>
</evidence>
<reference evidence="6 7" key="1">
    <citation type="submission" date="2022-01" db="EMBL/GenBank/DDBJ databases">
        <title>A chromosomal length assembly of Cordylochernes scorpioides.</title>
        <authorList>
            <person name="Zeh D."/>
            <person name="Zeh J."/>
        </authorList>
    </citation>
    <scope>NUCLEOTIDE SEQUENCE [LARGE SCALE GENOMIC DNA]</scope>
    <source>
        <strain evidence="6">IN4F17</strain>
        <tissue evidence="6">Whole Body</tissue>
    </source>
</reference>
<evidence type="ECO:0000256" key="1">
    <source>
        <dbReference type="ARBA" id="ARBA00010316"/>
    </source>
</evidence>
<dbReference type="Pfam" id="PF24695">
    <property type="entry name" value="PITM1-3"/>
    <property type="match status" value="1"/>
</dbReference>
<evidence type="ECO:0000313" key="7">
    <source>
        <dbReference type="Proteomes" id="UP001235939"/>
    </source>
</evidence>
<dbReference type="EMBL" id="CP092877">
    <property type="protein sequence ID" value="UYV77742.1"/>
    <property type="molecule type" value="Genomic_DNA"/>
</dbReference>
<dbReference type="InterPro" id="IPR004177">
    <property type="entry name" value="DDHD_dom"/>
</dbReference>
<comment type="similarity">
    <text evidence="1">Belongs to the PtdIns transfer protein family. PI transfer class IIA subfamily.</text>
</comment>
<keyword evidence="7" id="KW-1185">Reference proteome</keyword>
<feature type="region of interest" description="Disordered" evidence="4">
    <location>
        <begin position="80"/>
        <end position="144"/>
    </location>
</feature>
<name>A0ABY6L9D0_9ARAC</name>
<sequence length="868" mass="95127">MDGLSRSFDSIPVGALPLFGVSSPEYHECVARMVCCLNQTYQDFLHTEEGCGFSGQVVLVADSVGSLLAYDVLSRNSHSRFGSDNSLNEGDPPHSPGLFPPRPNPLISISDGTEESQGDRPARTYRKSHSHPQESDPPAAATHDAASLNRLLSAPPLRRRSSGSSDHGSNRLDFEVSELFLLGSPLGLILAYRKMLSCEEKNVMLHHSDPIAARSTTCSPNRPLHCPSGAPPECPVLSDGPCQCPPLPEVPSGRWAAHPPVLYHLCGEERIPLSKEYFGSATRYCLIDCILLITPKVEYIQTMAHMFTITGDVPGAPIAPGGRRTSEASITSTLSGLADPLPLTAITSMQVTSSIPSRLNVSRSGYRPQPMTGTEQGNQELSLSSSFQEDSSPFSPGFRVAMNKEKLDIGANHPALVGTKRIDYALYCPEGLANFPAHALPHLFHASFWESTDVIAFILRQLTRSENVILQGEAEKEVKSSFTPSQPREKWNKKRTSVKLKNMTANHRANDVIVKEGCPQILSARFVYGPLDMVTLTGEKIDIHIVRDLRSGEWKLLNTEVTDKNGRVVYCIPQEKTLGFGMYPVKMVVRGDHTSVDFFLAVVPPKTECAVFSIDGSFTASMSVTGRDPKVRAGGRRCGQVTSGCKEGPNTLHWQELGYLIIYVTGRPDMQQQKVVSWLAQHNFPHGLVSFADGLSTDPLRHKADYLRHCRKRQLTRQLIDVVAEWAELTNHSVPQADIILHVAYGSSKDIWVYSSIGLKPSEIFIVGKVSKKHHAMATLLLWVYVNFLQGAAIAGHENMWILSDGYAAHLSDLKAPGASRPAQGNARMVLPRACFGLPGQGSSSLRQRRSAKRTTSYPLSGDMTLRL</sequence>
<feature type="region of interest" description="Disordered" evidence="4">
    <location>
        <begin position="362"/>
        <end position="392"/>
    </location>
</feature>
<feature type="region of interest" description="Disordered" evidence="4">
    <location>
        <begin position="841"/>
        <end position="868"/>
    </location>
</feature>
<evidence type="ECO:0000259" key="5">
    <source>
        <dbReference type="PROSITE" id="PS51043"/>
    </source>
</evidence>
<feature type="compositionally biased region" description="Low complexity" evidence="4">
    <location>
        <begin position="379"/>
        <end position="392"/>
    </location>
</feature>
<dbReference type="InterPro" id="IPR001666">
    <property type="entry name" value="PI_transfer"/>
</dbReference>
<feature type="compositionally biased region" description="Pro residues" evidence="4">
    <location>
        <begin position="93"/>
        <end position="104"/>
    </location>
</feature>
<proteinExistence type="inferred from homology"/>
<dbReference type="PROSITE" id="PS51043">
    <property type="entry name" value="DDHD"/>
    <property type="match status" value="1"/>
</dbReference>
<dbReference type="PANTHER" id="PTHR10658:SF81">
    <property type="entry name" value="PROTEIN RETINAL DEGENERATION B"/>
    <property type="match status" value="1"/>
</dbReference>